<evidence type="ECO:0000313" key="1">
    <source>
        <dbReference type="EMBL" id="MFH5207738.1"/>
    </source>
</evidence>
<dbReference type="Proteomes" id="UP001609219">
    <property type="component" value="Unassembled WGS sequence"/>
</dbReference>
<evidence type="ECO:0000313" key="3">
    <source>
        <dbReference type="EMBL" id="MFH5244650.1"/>
    </source>
</evidence>
<evidence type="ECO:0000313" key="5">
    <source>
        <dbReference type="Proteomes" id="UP001609176"/>
    </source>
</evidence>
<evidence type="ECO:0000313" key="2">
    <source>
        <dbReference type="EMBL" id="MFH5232977.1"/>
    </source>
</evidence>
<comment type="caution">
    <text evidence="1">The sequence shown here is derived from an EMBL/GenBank/DDBJ whole genome shotgun (WGS) entry which is preliminary data.</text>
</comment>
<dbReference type="EMBL" id="JBIMSO010000026">
    <property type="protein sequence ID" value="MFH5207738.1"/>
    <property type="molecule type" value="Genomic_DNA"/>
</dbReference>
<name>A0ABW7JIQ3_9NOCA</name>
<dbReference type="RefSeq" id="WP_395113184.1">
    <property type="nucleotide sequence ID" value="NZ_JBIMSN010000186.1"/>
</dbReference>
<dbReference type="EMBL" id="JBIMSP010000047">
    <property type="protein sequence ID" value="MFH5244650.1"/>
    <property type="molecule type" value="Genomic_DNA"/>
</dbReference>
<reference evidence="4 5" key="1">
    <citation type="submission" date="2024-10" db="EMBL/GenBank/DDBJ databases">
        <authorList>
            <person name="Riesco R."/>
        </authorList>
    </citation>
    <scope>NUCLEOTIDE SEQUENCE [LARGE SCALE GENOMIC DNA]</scope>
    <source>
        <strain evidence="3 5">NCIMB 15448</strain>
        <strain evidence="1 4">NCIMB 15449</strain>
        <strain evidence="2 6">NCIMB 15450</strain>
    </source>
</reference>
<evidence type="ECO:0000313" key="4">
    <source>
        <dbReference type="Proteomes" id="UP001609175"/>
    </source>
</evidence>
<dbReference type="Proteomes" id="UP001609176">
    <property type="component" value="Unassembled WGS sequence"/>
</dbReference>
<organism evidence="1 4">
    <name type="scientific">Antrihabitans spumae</name>
    <dbReference type="NCBI Taxonomy" id="3373370"/>
    <lineage>
        <taxon>Bacteria</taxon>
        <taxon>Bacillati</taxon>
        <taxon>Actinomycetota</taxon>
        <taxon>Actinomycetes</taxon>
        <taxon>Mycobacteriales</taxon>
        <taxon>Nocardiaceae</taxon>
        <taxon>Antrihabitans</taxon>
    </lineage>
</organism>
<dbReference type="EMBL" id="JBIMSN010000186">
    <property type="protein sequence ID" value="MFH5232977.1"/>
    <property type="molecule type" value="Genomic_DNA"/>
</dbReference>
<proteinExistence type="predicted"/>
<dbReference type="Proteomes" id="UP001609175">
    <property type="component" value="Unassembled WGS sequence"/>
</dbReference>
<accession>A0ABW7JIQ3</accession>
<gene>
    <name evidence="3" type="ORF">ACHIPV_22645</name>
    <name evidence="1" type="ORF">ACHIPZ_05840</name>
    <name evidence="2" type="ORF">ACHIRB_31085</name>
</gene>
<sequence>MRADNSHHLRRAAEQRHELTRSKAIAALRELEKQGTAVTFEIVATTAGVSRSWLYSQPDLRNDVIRLRTEHRPDQPPISRRDRVSTDSLHARLATAQERIRTLVDENASLRHQLALALGRARRA</sequence>
<dbReference type="InterPro" id="IPR046229">
    <property type="entry name" value="TnpC-like"/>
</dbReference>
<evidence type="ECO:0000313" key="6">
    <source>
        <dbReference type="Proteomes" id="UP001609219"/>
    </source>
</evidence>
<keyword evidence="6" id="KW-1185">Reference proteome</keyword>
<protein>
    <submittedName>
        <fullName evidence="1">DUF6262 family protein</fullName>
    </submittedName>
</protein>
<dbReference type="Pfam" id="PF19776">
    <property type="entry name" value="DUF6262"/>
    <property type="match status" value="1"/>
</dbReference>